<organism evidence="5 6">
    <name type="scientific">Jimgerdemannia flammicorona</name>
    <dbReference type="NCBI Taxonomy" id="994334"/>
    <lineage>
        <taxon>Eukaryota</taxon>
        <taxon>Fungi</taxon>
        <taxon>Fungi incertae sedis</taxon>
        <taxon>Mucoromycota</taxon>
        <taxon>Mucoromycotina</taxon>
        <taxon>Endogonomycetes</taxon>
        <taxon>Endogonales</taxon>
        <taxon>Endogonaceae</taxon>
        <taxon>Jimgerdemannia</taxon>
    </lineage>
</organism>
<evidence type="ECO:0000313" key="5">
    <source>
        <dbReference type="EMBL" id="RUP44213.1"/>
    </source>
</evidence>
<proteinExistence type="predicted"/>
<evidence type="ECO:0000313" key="6">
    <source>
        <dbReference type="Proteomes" id="UP000268093"/>
    </source>
</evidence>
<evidence type="ECO:0000256" key="1">
    <source>
        <dbReference type="ARBA" id="ARBA00022723"/>
    </source>
</evidence>
<dbReference type="Pfam" id="PF01522">
    <property type="entry name" value="Polysacc_deac_1"/>
    <property type="match status" value="1"/>
</dbReference>
<gene>
    <name evidence="5" type="ORF">BC936DRAFT_149788</name>
</gene>
<dbReference type="GO" id="GO:0009272">
    <property type="term" value="P:fungal-type cell wall biogenesis"/>
    <property type="evidence" value="ECO:0007669"/>
    <property type="project" value="UniProtKB-ARBA"/>
</dbReference>
<dbReference type="GO" id="GO:0016020">
    <property type="term" value="C:membrane"/>
    <property type="evidence" value="ECO:0007669"/>
    <property type="project" value="TreeGrafter"/>
</dbReference>
<dbReference type="SUPFAM" id="SSF88713">
    <property type="entry name" value="Glycoside hydrolase/deacetylase"/>
    <property type="match status" value="1"/>
</dbReference>
<dbReference type="Gene3D" id="3.20.20.370">
    <property type="entry name" value="Glycoside hydrolase/deacetylase"/>
    <property type="match status" value="1"/>
</dbReference>
<evidence type="ECO:0000256" key="2">
    <source>
        <dbReference type="ARBA" id="ARBA00022801"/>
    </source>
</evidence>
<accession>A0A433D043</accession>
<dbReference type="PANTHER" id="PTHR10587">
    <property type="entry name" value="GLYCOSYL TRANSFERASE-RELATED"/>
    <property type="match status" value="1"/>
</dbReference>
<reference evidence="5 6" key="1">
    <citation type="journal article" date="2018" name="New Phytol.">
        <title>Phylogenomics of Endogonaceae and evolution of mycorrhizas within Mucoromycota.</title>
        <authorList>
            <person name="Chang Y."/>
            <person name="Desiro A."/>
            <person name="Na H."/>
            <person name="Sandor L."/>
            <person name="Lipzen A."/>
            <person name="Clum A."/>
            <person name="Barry K."/>
            <person name="Grigoriev I.V."/>
            <person name="Martin F.M."/>
            <person name="Stajich J.E."/>
            <person name="Smith M.E."/>
            <person name="Bonito G."/>
            <person name="Spatafora J.W."/>
        </authorList>
    </citation>
    <scope>NUCLEOTIDE SEQUENCE [LARGE SCALE GENOMIC DNA]</scope>
    <source>
        <strain evidence="5 6">GMNB39</strain>
    </source>
</reference>
<evidence type="ECO:0000256" key="3">
    <source>
        <dbReference type="SAM" id="SignalP"/>
    </source>
</evidence>
<evidence type="ECO:0000259" key="4">
    <source>
        <dbReference type="PROSITE" id="PS51677"/>
    </source>
</evidence>
<dbReference type="OrthoDB" id="407355at2759"/>
<dbReference type="PROSITE" id="PS51677">
    <property type="entry name" value="NODB"/>
    <property type="match status" value="1"/>
</dbReference>
<dbReference type="InterPro" id="IPR011330">
    <property type="entry name" value="Glyco_hydro/deAcase_b/a-brl"/>
</dbReference>
<dbReference type="InterPro" id="IPR050248">
    <property type="entry name" value="Polysacc_deacetylase_ArnD"/>
</dbReference>
<dbReference type="GO" id="GO:0005975">
    <property type="term" value="P:carbohydrate metabolic process"/>
    <property type="evidence" value="ECO:0007669"/>
    <property type="project" value="InterPro"/>
</dbReference>
<keyword evidence="3" id="KW-0732">Signal</keyword>
<dbReference type="PANTHER" id="PTHR10587:SF133">
    <property type="entry name" value="CHITIN DEACETYLASE 1-RELATED"/>
    <property type="match status" value="1"/>
</dbReference>
<dbReference type="AlphaFoldDB" id="A0A433D043"/>
<keyword evidence="2" id="KW-0378">Hydrolase</keyword>
<feature type="chain" id="PRO_5019176531" description="NodB homology domain-containing protein" evidence="3">
    <location>
        <begin position="24"/>
        <end position="351"/>
    </location>
</feature>
<sequence>MLTKSIFSAIGLLALTAIPLASAQDSGTGFVFKCNRPGVVALTFDDGPGAYSQELLNILAAKSVKTTYFVIGSNVETASAGLVSEYKAGHQIGLHTYTHPHLNTLTADAQTSEIQKTKDIVKSTIGVTPSVFPSQLTISLTLHLQVYMRPPYGECLETCSNTMRGLGYTVTMWNLDSNDWTFESNLTYAHELYDNIMKGITPSDPTKDSFIILQHEIDEYSVKLVPDIIDAIRAKGYTFDTIAGCTGGAAPYTEGWGTVTGGGSSNGTNTTSSALSSVISSSISANATASFSSILASASVSTVTSHATAPGSGATTSSAPSVSKTSNSASAVSYSITMFVAVVGAVAALAL</sequence>
<dbReference type="GO" id="GO:0046872">
    <property type="term" value="F:metal ion binding"/>
    <property type="evidence" value="ECO:0007669"/>
    <property type="project" value="UniProtKB-KW"/>
</dbReference>
<feature type="domain" description="NodB homology" evidence="4">
    <location>
        <begin position="38"/>
        <end position="240"/>
    </location>
</feature>
<name>A0A433D043_9FUNG</name>
<keyword evidence="1" id="KW-0479">Metal-binding</keyword>
<protein>
    <recommendedName>
        <fullName evidence="4">NodB homology domain-containing protein</fullName>
    </recommendedName>
</protein>
<dbReference type="GO" id="GO:0004099">
    <property type="term" value="F:chitin deacetylase activity"/>
    <property type="evidence" value="ECO:0007669"/>
    <property type="project" value="TreeGrafter"/>
</dbReference>
<feature type="signal peptide" evidence="3">
    <location>
        <begin position="1"/>
        <end position="23"/>
    </location>
</feature>
<keyword evidence="6" id="KW-1185">Reference proteome</keyword>
<dbReference type="Proteomes" id="UP000268093">
    <property type="component" value="Unassembled WGS sequence"/>
</dbReference>
<dbReference type="InterPro" id="IPR002509">
    <property type="entry name" value="NODB_dom"/>
</dbReference>
<dbReference type="EMBL" id="RBNI01009358">
    <property type="protein sequence ID" value="RUP44213.1"/>
    <property type="molecule type" value="Genomic_DNA"/>
</dbReference>
<comment type="caution">
    <text evidence="5">The sequence shown here is derived from an EMBL/GenBank/DDBJ whole genome shotgun (WGS) entry which is preliminary data.</text>
</comment>